<dbReference type="WBParaSite" id="RSKR_0000652400.1">
    <property type="protein sequence ID" value="RSKR_0000652400.1"/>
    <property type="gene ID" value="RSKR_0000652400"/>
</dbReference>
<dbReference type="Proteomes" id="UP000095286">
    <property type="component" value="Unplaced"/>
</dbReference>
<protein>
    <submittedName>
        <fullName evidence="2">CX domain-containing protein</fullName>
    </submittedName>
</protein>
<name>A0AC35U2C4_9BILA</name>
<reference evidence="2" key="1">
    <citation type="submission" date="2016-11" db="UniProtKB">
        <authorList>
            <consortium name="WormBaseParasite"/>
        </authorList>
    </citation>
    <scope>IDENTIFICATION</scope>
    <source>
        <strain evidence="2">KR3021</strain>
    </source>
</reference>
<evidence type="ECO:0000313" key="2">
    <source>
        <dbReference type="WBParaSite" id="RSKR_0000652400.1"/>
    </source>
</evidence>
<sequence length="221" mass="24702">MNIIKSSFKIIFLLNQLLSICYGEICPSVALPNEKSLSTSLSINILIPPPPPTRDKRCPDFKDDPNQGACCPSQVTPGTYYCCSSDKKQEIESLIAANLRKQFIKNYLAAIIIISILSFLLFFLVISVICRRLKICPLYSKAHHHSYVTTHIATNYRPVVERIPSKPAVYEAPPPYDYSFSSGATVMSTTSNGSHAIGSIPNNLSHTQTYDENNWNYLLHD</sequence>
<organism evidence="1 2">
    <name type="scientific">Rhabditophanes sp. KR3021</name>
    <dbReference type="NCBI Taxonomy" id="114890"/>
    <lineage>
        <taxon>Eukaryota</taxon>
        <taxon>Metazoa</taxon>
        <taxon>Ecdysozoa</taxon>
        <taxon>Nematoda</taxon>
        <taxon>Chromadorea</taxon>
        <taxon>Rhabditida</taxon>
        <taxon>Tylenchina</taxon>
        <taxon>Panagrolaimomorpha</taxon>
        <taxon>Strongyloidoidea</taxon>
        <taxon>Alloionematidae</taxon>
        <taxon>Rhabditophanes</taxon>
    </lineage>
</organism>
<evidence type="ECO:0000313" key="1">
    <source>
        <dbReference type="Proteomes" id="UP000095286"/>
    </source>
</evidence>
<accession>A0AC35U2C4</accession>
<proteinExistence type="predicted"/>